<dbReference type="Gene3D" id="2.60.40.3770">
    <property type="match status" value="1"/>
</dbReference>
<dbReference type="OrthoDB" id="5869471at2759"/>
<keyword evidence="1" id="KW-0472">Membrane</keyword>
<evidence type="ECO:0000256" key="1">
    <source>
        <dbReference type="SAM" id="Phobius"/>
    </source>
</evidence>
<evidence type="ECO:0000313" key="4">
    <source>
        <dbReference type="EMBL" id="PIO54627.1"/>
    </source>
</evidence>
<dbReference type="InterPro" id="IPR009878">
    <property type="entry name" value="Phlebovirus_G2_fusion"/>
</dbReference>
<dbReference type="InterPro" id="IPR043603">
    <property type="entry name" value="Phlebo_G2_C"/>
</dbReference>
<sequence>MTMRVQANELTPQTPGQLQCASKMDAIQFKCQFSPRTCVCSTGAFKATCTCPEGKMSNHLQHNALPFTTKNIIIEEHEDTIAARARVGSAIHVQTNVENMKIVSVQNHGKCSIMTSTIEGCYSCLLGATVTIVCYSTSDQSTADIICDDQHQIATCTQRGKITALKFHFDSPKIDINCTISCPGGQSHFLINGTLDYVHDSALQQEIAIDSDVSVNPEENVWDTATEWISSITDFFGLLKILLISFALILLLLVVLFIVTLLSRIASIVKKQS</sequence>
<keyword evidence="1" id="KW-1133">Transmembrane helix</keyword>
<keyword evidence="5" id="KW-1185">Reference proteome</keyword>
<dbReference type="Pfam" id="PF07245">
    <property type="entry name" value="Phlebovirus_G2"/>
    <property type="match status" value="1"/>
</dbReference>
<feature type="domain" description="Phlebovirus glycoprotein G2 fusion" evidence="2">
    <location>
        <begin position="5"/>
        <end position="94"/>
    </location>
</feature>
<dbReference type="AlphaFoldDB" id="A0A2G9T9H9"/>
<organism evidence="4 5">
    <name type="scientific">Teladorsagia circumcincta</name>
    <name type="common">Brown stomach worm</name>
    <name type="synonym">Ostertagia circumcincta</name>
    <dbReference type="NCBI Taxonomy" id="45464"/>
    <lineage>
        <taxon>Eukaryota</taxon>
        <taxon>Metazoa</taxon>
        <taxon>Ecdysozoa</taxon>
        <taxon>Nematoda</taxon>
        <taxon>Chromadorea</taxon>
        <taxon>Rhabditida</taxon>
        <taxon>Rhabditina</taxon>
        <taxon>Rhabditomorpha</taxon>
        <taxon>Strongyloidea</taxon>
        <taxon>Trichostrongylidae</taxon>
        <taxon>Teladorsagia</taxon>
    </lineage>
</organism>
<accession>A0A2G9T9H9</accession>
<dbReference type="Pfam" id="PF19019">
    <property type="entry name" value="Phlebo_G2_C"/>
    <property type="match status" value="1"/>
</dbReference>
<dbReference type="Proteomes" id="UP000230423">
    <property type="component" value="Unassembled WGS sequence"/>
</dbReference>
<feature type="transmembrane region" description="Helical" evidence="1">
    <location>
        <begin position="241"/>
        <end position="262"/>
    </location>
</feature>
<evidence type="ECO:0000313" key="5">
    <source>
        <dbReference type="Proteomes" id="UP000230423"/>
    </source>
</evidence>
<reference evidence="4 5" key="1">
    <citation type="submission" date="2015-09" db="EMBL/GenBank/DDBJ databases">
        <title>Draft genome of the parasitic nematode Teladorsagia circumcincta isolate WARC Sus (inbred).</title>
        <authorList>
            <person name="Mitreva M."/>
        </authorList>
    </citation>
    <scope>NUCLEOTIDE SEQUENCE [LARGE SCALE GENOMIC DNA]</scope>
    <source>
        <strain evidence="4 5">S</strain>
    </source>
</reference>
<protein>
    <recommendedName>
        <fullName evidence="6">Phlebovirus glycoprotein G2 fusion domain-containing protein</fullName>
    </recommendedName>
</protein>
<dbReference type="EMBL" id="KZ394368">
    <property type="protein sequence ID" value="PIO54627.1"/>
    <property type="molecule type" value="Genomic_DNA"/>
</dbReference>
<gene>
    <name evidence="4" type="ORF">TELCIR_24004</name>
</gene>
<proteinExistence type="predicted"/>
<evidence type="ECO:0000259" key="3">
    <source>
        <dbReference type="Pfam" id="PF19019"/>
    </source>
</evidence>
<name>A0A2G9T9H9_TELCI</name>
<keyword evidence="1" id="KW-0812">Transmembrane</keyword>
<feature type="domain" description="Phlebovirus glycoprotein G2 C-terminal" evidence="3">
    <location>
        <begin position="111"/>
        <end position="271"/>
    </location>
</feature>
<evidence type="ECO:0000259" key="2">
    <source>
        <dbReference type="Pfam" id="PF07245"/>
    </source>
</evidence>
<evidence type="ECO:0008006" key="6">
    <source>
        <dbReference type="Google" id="ProtNLM"/>
    </source>
</evidence>